<reference evidence="1" key="1">
    <citation type="submission" date="2019-05" db="EMBL/GenBank/DDBJ databases">
        <title>Metatranscriptomic reconstruction reveals RNA viruses with the potential to shape carbon cycling in soil.</title>
        <authorList>
            <person name="Starr E.P."/>
            <person name="Nuccio E."/>
            <person name="Pett-Ridge J."/>
            <person name="Banfield J.F."/>
            <person name="Firestone M.K."/>
        </authorList>
    </citation>
    <scope>NUCLEOTIDE SEQUENCE</scope>
    <source>
        <strain evidence="1">H4_Bulk_Litter_22_scaffold_300</strain>
    </source>
</reference>
<gene>
    <name evidence="1" type="ORF">H4BulkLitter22300_000002</name>
</gene>
<proteinExistence type="predicted"/>
<organism evidence="1">
    <name type="scientific">Leviviridae sp</name>
    <dbReference type="NCBI Taxonomy" id="2027243"/>
    <lineage>
        <taxon>Viruses</taxon>
        <taxon>Riboviria</taxon>
        <taxon>Orthornavirae</taxon>
        <taxon>Lenarviricota</taxon>
        <taxon>Leviviricetes</taxon>
        <taxon>Norzivirales</taxon>
        <taxon>Fiersviridae</taxon>
    </lineage>
</organism>
<sequence>MLLEPITANISAVDIVMPRVKIEPNRSTYQSQDGLHRLIVGYTENRGSTRFLIRYEEDAVSADPISAANKKVTAAVYLVIDQPSFGIDDTRVGAIVTGFKALLDTSFIGKVLGNQT</sequence>
<name>A0A514D992_9VIRU</name>
<protein>
    <submittedName>
        <fullName evidence="1">Uncharacterized protein</fullName>
    </submittedName>
</protein>
<dbReference type="EMBL" id="MN035329">
    <property type="protein sequence ID" value="QDH90178.1"/>
    <property type="molecule type" value="Genomic_RNA"/>
</dbReference>
<evidence type="ECO:0000313" key="1">
    <source>
        <dbReference type="EMBL" id="QDH90178.1"/>
    </source>
</evidence>
<accession>A0A514D992</accession>